<accession>A0A848E7Z3</accession>
<evidence type="ECO:0000256" key="5">
    <source>
        <dbReference type="ARBA" id="ARBA00023136"/>
    </source>
</evidence>
<comment type="caution">
    <text evidence="7">The sequence shown here is derived from an EMBL/GenBank/DDBJ whole genome shotgun (WGS) entry which is preliminary data.</text>
</comment>
<keyword evidence="8" id="KW-1185">Reference proteome</keyword>
<gene>
    <name evidence="7" type="ORF">GWK16_00575</name>
</gene>
<dbReference type="EMBL" id="JABBKX010000001">
    <property type="protein sequence ID" value="NMJ39717.1"/>
    <property type="molecule type" value="Genomic_DNA"/>
</dbReference>
<evidence type="ECO:0000256" key="1">
    <source>
        <dbReference type="ARBA" id="ARBA00004651"/>
    </source>
</evidence>
<dbReference type="GO" id="GO:0005886">
    <property type="term" value="C:plasma membrane"/>
    <property type="evidence" value="ECO:0007669"/>
    <property type="project" value="UniProtKB-SubCell"/>
</dbReference>
<evidence type="ECO:0000256" key="3">
    <source>
        <dbReference type="ARBA" id="ARBA00022692"/>
    </source>
</evidence>
<feature type="transmembrane region" description="Helical" evidence="6">
    <location>
        <begin position="72"/>
        <end position="89"/>
    </location>
</feature>
<feature type="transmembrane region" description="Helical" evidence="6">
    <location>
        <begin position="42"/>
        <end position="60"/>
    </location>
</feature>
<feature type="transmembrane region" description="Helical" evidence="6">
    <location>
        <begin position="173"/>
        <end position="194"/>
    </location>
</feature>
<dbReference type="AlphaFoldDB" id="A0A848E7Z3"/>
<name>A0A848E7Z3_9PROT</name>
<evidence type="ECO:0000256" key="4">
    <source>
        <dbReference type="ARBA" id="ARBA00022989"/>
    </source>
</evidence>
<keyword evidence="4 6" id="KW-1133">Transmembrane helix</keyword>
<evidence type="ECO:0000256" key="6">
    <source>
        <dbReference type="SAM" id="Phobius"/>
    </source>
</evidence>
<proteinExistence type="predicted"/>
<keyword evidence="3 6" id="KW-0812">Transmembrane</keyword>
<dbReference type="GO" id="GO:0015171">
    <property type="term" value="F:amino acid transmembrane transporter activity"/>
    <property type="evidence" value="ECO:0007669"/>
    <property type="project" value="TreeGrafter"/>
</dbReference>
<dbReference type="Pfam" id="PF01810">
    <property type="entry name" value="LysE"/>
    <property type="match status" value="1"/>
</dbReference>
<comment type="subcellular location">
    <subcellularLocation>
        <location evidence="1">Cell membrane</location>
        <topology evidence="1">Multi-pass membrane protein</topology>
    </subcellularLocation>
</comment>
<evidence type="ECO:0000313" key="7">
    <source>
        <dbReference type="EMBL" id="NMJ39717.1"/>
    </source>
</evidence>
<evidence type="ECO:0000313" key="8">
    <source>
        <dbReference type="Proteomes" id="UP000548582"/>
    </source>
</evidence>
<sequence length="195" mass="20203">METLLPLFAFAVATSVTPGPNVLMVAASAANNGVRATLPHMLGITFGFAAMLVIVGLGLAAPFTAWPALHALLKWGGGAWLLVLAWKIARAGAPGEGPSRPPLGFTGAALFQWVNPKAWMIALAAIPAFTTPAGDTFAETLRIAAAFALVCLPCTLVWAWLGAGAARLLRTPGTLRTFNIVMAALMVASIVPTFL</sequence>
<dbReference type="PANTHER" id="PTHR30086:SF20">
    <property type="entry name" value="ARGININE EXPORTER PROTEIN ARGO-RELATED"/>
    <property type="match status" value="1"/>
</dbReference>
<organism evidence="7 8">
    <name type="scientific">Neoroseomonas marina</name>
    <dbReference type="NCBI Taxonomy" id="1232220"/>
    <lineage>
        <taxon>Bacteria</taxon>
        <taxon>Pseudomonadati</taxon>
        <taxon>Pseudomonadota</taxon>
        <taxon>Alphaproteobacteria</taxon>
        <taxon>Acetobacterales</taxon>
        <taxon>Acetobacteraceae</taxon>
        <taxon>Neoroseomonas</taxon>
    </lineage>
</organism>
<dbReference type="Proteomes" id="UP000548582">
    <property type="component" value="Unassembled WGS sequence"/>
</dbReference>
<keyword evidence="2" id="KW-1003">Cell membrane</keyword>
<keyword evidence="5 6" id="KW-0472">Membrane</keyword>
<feature type="transmembrane region" description="Helical" evidence="6">
    <location>
        <begin position="141"/>
        <end position="161"/>
    </location>
</feature>
<dbReference type="InterPro" id="IPR001123">
    <property type="entry name" value="LeuE-type"/>
</dbReference>
<dbReference type="GO" id="GO:0033228">
    <property type="term" value="P:cysteine export across plasma membrane"/>
    <property type="evidence" value="ECO:0007669"/>
    <property type="project" value="TreeGrafter"/>
</dbReference>
<reference evidence="7 8" key="1">
    <citation type="submission" date="2020-03" db="EMBL/GenBank/DDBJ databases">
        <authorList>
            <person name="Sun Q."/>
        </authorList>
    </citation>
    <scope>NUCLEOTIDE SEQUENCE [LARGE SCALE GENOMIC DNA]</scope>
    <source>
        <strain evidence="7 8">JC162</strain>
    </source>
</reference>
<protein>
    <submittedName>
        <fullName evidence="7">LysE family translocator</fullName>
    </submittedName>
</protein>
<dbReference type="RefSeq" id="WP_170052040.1">
    <property type="nucleotide sequence ID" value="NZ_JABBKX010000001.1"/>
</dbReference>
<dbReference type="PANTHER" id="PTHR30086">
    <property type="entry name" value="ARGININE EXPORTER PROTEIN ARGO"/>
    <property type="match status" value="1"/>
</dbReference>
<evidence type="ECO:0000256" key="2">
    <source>
        <dbReference type="ARBA" id="ARBA00022475"/>
    </source>
</evidence>